<keyword evidence="1" id="KW-0597">Phosphoprotein</keyword>
<evidence type="ECO:0000256" key="5">
    <source>
        <dbReference type="ARBA" id="ARBA00022801"/>
    </source>
</evidence>
<dbReference type="GO" id="GO:0004540">
    <property type="term" value="F:RNA nuclease activity"/>
    <property type="evidence" value="ECO:0007669"/>
    <property type="project" value="InterPro"/>
</dbReference>
<reference evidence="6 7" key="1">
    <citation type="submission" date="2019-03" db="EMBL/GenBank/DDBJ databases">
        <title>Diversity of the mouse oral microbiome.</title>
        <authorList>
            <person name="Joseph S."/>
            <person name="Aduse-Opoku J."/>
            <person name="Curtis M."/>
            <person name="Wade W."/>
            <person name="Hashim A."/>
        </authorList>
    </citation>
    <scope>NUCLEOTIDE SEQUENCE [LARGE SCALE GENOMIC DNA]</scope>
    <source>
        <strain evidence="6 7">HT4</strain>
    </source>
</reference>
<dbReference type="InterPro" id="IPR051813">
    <property type="entry name" value="HepT_RNase_toxin"/>
</dbReference>
<name>A0A4Y9FRR5_STRAI</name>
<evidence type="ECO:0000313" key="6">
    <source>
        <dbReference type="EMBL" id="TFU31213.1"/>
    </source>
</evidence>
<evidence type="ECO:0000256" key="4">
    <source>
        <dbReference type="ARBA" id="ARBA00022741"/>
    </source>
</evidence>
<accession>A0A4Y9FRR5</accession>
<dbReference type="Pfam" id="PF01934">
    <property type="entry name" value="HepT-like"/>
    <property type="match status" value="1"/>
</dbReference>
<evidence type="ECO:0000256" key="2">
    <source>
        <dbReference type="ARBA" id="ARBA00022649"/>
    </source>
</evidence>
<proteinExistence type="predicted"/>
<keyword evidence="4" id="KW-0547">Nucleotide-binding</keyword>
<keyword evidence="3" id="KW-0540">Nuclease</keyword>
<evidence type="ECO:0000256" key="1">
    <source>
        <dbReference type="ARBA" id="ARBA00022553"/>
    </source>
</evidence>
<dbReference type="PANTHER" id="PTHR34139:SF1">
    <property type="entry name" value="RNASE MJ1380-RELATED"/>
    <property type="match status" value="1"/>
</dbReference>
<dbReference type="GO" id="GO:0110001">
    <property type="term" value="C:toxin-antitoxin complex"/>
    <property type="evidence" value="ECO:0007669"/>
    <property type="project" value="InterPro"/>
</dbReference>
<evidence type="ECO:0000313" key="7">
    <source>
        <dbReference type="Proteomes" id="UP000297747"/>
    </source>
</evidence>
<dbReference type="PANTHER" id="PTHR34139">
    <property type="entry name" value="UPF0331 PROTEIN MJ0127"/>
    <property type="match status" value="1"/>
</dbReference>
<dbReference type="Proteomes" id="UP000297747">
    <property type="component" value="Unassembled WGS sequence"/>
</dbReference>
<sequence>MREANIETDIAYIQDMLVYIERASEVIPRATRYGIPLDDDMVISSIAMNLGQIGEQLSIGKLSEETKEKYSEIVSWRKIKSFRNFIYHNYGNLDYFKIKSILDKSLPETKEQLEYVLRDLRKKLD</sequence>
<protein>
    <submittedName>
        <fullName evidence="6">DUF86 domain-containing protein</fullName>
    </submittedName>
</protein>
<evidence type="ECO:0000256" key="3">
    <source>
        <dbReference type="ARBA" id="ARBA00022722"/>
    </source>
</evidence>
<organism evidence="6 7">
    <name type="scientific">Streptococcus acidominimus</name>
    <dbReference type="NCBI Taxonomy" id="1326"/>
    <lineage>
        <taxon>Bacteria</taxon>
        <taxon>Bacillati</taxon>
        <taxon>Bacillota</taxon>
        <taxon>Bacilli</taxon>
        <taxon>Lactobacillales</taxon>
        <taxon>Streptococcaceae</taxon>
        <taxon>Streptococcus</taxon>
    </lineage>
</organism>
<dbReference type="GO" id="GO:0016787">
    <property type="term" value="F:hydrolase activity"/>
    <property type="evidence" value="ECO:0007669"/>
    <property type="project" value="UniProtKB-KW"/>
</dbReference>
<dbReference type="InterPro" id="IPR008201">
    <property type="entry name" value="HepT-like"/>
</dbReference>
<dbReference type="EMBL" id="SPQA01000007">
    <property type="protein sequence ID" value="TFU31213.1"/>
    <property type="molecule type" value="Genomic_DNA"/>
</dbReference>
<keyword evidence="5" id="KW-0378">Hydrolase</keyword>
<dbReference type="GO" id="GO:0000166">
    <property type="term" value="F:nucleotide binding"/>
    <property type="evidence" value="ECO:0007669"/>
    <property type="project" value="UniProtKB-KW"/>
</dbReference>
<comment type="caution">
    <text evidence="6">The sequence shown here is derived from an EMBL/GenBank/DDBJ whole genome shotgun (WGS) entry which is preliminary data.</text>
</comment>
<keyword evidence="2" id="KW-1277">Toxin-antitoxin system</keyword>
<gene>
    <name evidence="6" type="ORF">E4U01_03030</name>
</gene>
<dbReference type="AlphaFoldDB" id="A0A4Y9FRR5"/>
<dbReference type="RefSeq" id="WP_135052509.1">
    <property type="nucleotide sequence ID" value="NZ_CAKOCW010000004.1"/>
</dbReference>